<gene>
    <name evidence="3" type="ORF">N7G274_000169</name>
</gene>
<feature type="coiled-coil region" evidence="1">
    <location>
        <begin position="512"/>
        <end position="567"/>
    </location>
</feature>
<dbReference type="PANTHER" id="PTHR33488">
    <property type="entry name" value="ZGC:162509"/>
    <property type="match status" value="1"/>
</dbReference>
<feature type="compositionally biased region" description="Basic and acidic residues" evidence="2">
    <location>
        <begin position="240"/>
        <end position="249"/>
    </location>
</feature>
<evidence type="ECO:0000256" key="2">
    <source>
        <dbReference type="SAM" id="MobiDB-lite"/>
    </source>
</evidence>
<protein>
    <submittedName>
        <fullName evidence="3">Uncharacterized protein</fullName>
    </submittedName>
</protein>
<feature type="compositionally biased region" description="Low complexity" evidence="2">
    <location>
        <begin position="15"/>
        <end position="31"/>
    </location>
</feature>
<dbReference type="Proteomes" id="UP001590950">
    <property type="component" value="Unassembled WGS sequence"/>
</dbReference>
<keyword evidence="4" id="KW-1185">Reference proteome</keyword>
<feature type="region of interest" description="Disordered" evidence="2">
    <location>
        <begin position="1"/>
        <end position="35"/>
    </location>
</feature>
<dbReference type="PANTHER" id="PTHR33488:SF2">
    <property type="entry name" value="EARLY ENDOSOME ANTIGEN 1-LIKE"/>
    <property type="match status" value="1"/>
</dbReference>
<reference evidence="3 4" key="1">
    <citation type="submission" date="2024-09" db="EMBL/GenBank/DDBJ databases">
        <title>Rethinking Asexuality: The Enigmatic Case of Functional Sexual Genes in Lepraria (Stereocaulaceae).</title>
        <authorList>
            <person name="Doellman M."/>
            <person name="Sun Y."/>
            <person name="Barcenas-Pena A."/>
            <person name="Lumbsch H.T."/>
            <person name="Grewe F."/>
        </authorList>
    </citation>
    <scope>NUCLEOTIDE SEQUENCE [LARGE SCALE GENOMIC DNA]</scope>
    <source>
        <strain evidence="3 4">Mercado 3170</strain>
    </source>
</reference>
<evidence type="ECO:0000313" key="4">
    <source>
        <dbReference type="Proteomes" id="UP001590950"/>
    </source>
</evidence>
<sequence length="763" mass="86286">MAEEALPSKAPSFVSEISEPPSSPSSSSEPESAADRERRYVLLRSVRKEGGAEQFVQSISQQLLLQHDANWGDLLGAAPQALCFLGQCFVATTSSIAISSLELPSESVVKYKLRDKRLRANLVHCSDLGRKAFNDAESKMHKVHLVATHICEPRGPIDKILGLLDDDELARLDLQRQLDRLKKYSEDCVTDSAQIRDKFARWQEYATQLRLACTAADDEMGSRQLEVKDNIFIAASISEHQQKETERTEQNTANARSHVEVHQEVYQREAKAMPRGWNLLAQDTATRVINLLPDLISMARAAGPWAMLAGGITPREDYQEPDVPGISNHLMPNPHDDYGYRVSRKISKQLHSLNAQLNRGELRPPDYGVDWNSLHGFSSPGLGNSPDTSIDRALGVFRQAREQAPAMLGQSESKSSNEATEILETVIEFCEEIQTNKKAQRSFNVPPPRDMGMIRRWRETARSMCDRNDLLEKQFAEMEVEYTDYMQKLKESGSKRKKSKKGMSGMLSRNNVQIARENYQAAQKALVESENLLAERAEREAEAKRKFNEVQLQLAKLNNENTNMQEIIGILQSCVANLTEFQAHLGNLVTFFSELNTFIDVIHNGPALEFLNQTKNIVILDQNAAQGDQEQRRARKRALKDSLLLDALNLRGHYLVAGELASVYYDISRKHIMPGVNTIERLGLRSTEDSSQTTSAEKARQILKYARKAQSEISKMAQERRNRLREELYIQDREITEIGRLVENAQLEDGEDSDYENDEWDEA</sequence>
<name>A0ABR4AT08_9LECA</name>
<comment type="caution">
    <text evidence="3">The sequence shown here is derived from an EMBL/GenBank/DDBJ whole genome shotgun (WGS) entry which is preliminary data.</text>
</comment>
<feature type="region of interest" description="Disordered" evidence="2">
    <location>
        <begin position="742"/>
        <end position="763"/>
    </location>
</feature>
<dbReference type="EMBL" id="JBEFKJ010000001">
    <property type="protein sequence ID" value="KAL2048258.1"/>
    <property type="molecule type" value="Genomic_DNA"/>
</dbReference>
<feature type="compositionally biased region" description="Acidic residues" evidence="2">
    <location>
        <begin position="746"/>
        <end position="763"/>
    </location>
</feature>
<proteinExistence type="predicted"/>
<keyword evidence="1" id="KW-0175">Coiled coil</keyword>
<organism evidence="3 4">
    <name type="scientific">Stereocaulon virgatum</name>
    <dbReference type="NCBI Taxonomy" id="373712"/>
    <lineage>
        <taxon>Eukaryota</taxon>
        <taxon>Fungi</taxon>
        <taxon>Dikarya</taxon>
        <taxon>Ascomycota</taxon>
        <taxon>Pezizomycotina</taxon>
        <taxon>Lecanoromycetes</taxon>
        <taxon>OSLEUM clade</taxon>
        <taxon>Lecanoromycetidae</taxon>
        <taxon>Lecanorales</taxon>
        <taxon>Lecanorineae</taxon>
        <taxon>Stereocaulaceae</taxon>
        <taxon>Stereocaulon</taxon>
    </lineage>
</organism>
<evidence type="ECO:0000256" key="1">
    <source>
        <dbReference type="SAM" id="Coils"/>
    </source>
</evidence>
<feature type="region of interest" description="Disordered" evidence="2">
    <location>
        <begin position="240"/>
        <end position="259"/>
    </location>
</feature>
<accession>A0ABR4AT08</accession>
<evidence type="ECO:0000313" key="3">
    <source>
        <dbReference type="EMBL" id="KAL2048258.1"/>
    </source>
</evidence>